<dbReference type="SUPFAM" id="SSF51306">
    <property type="entry name" value="LexA/Signal peptidase"/>
    <property type="match status" value="1"/>
</dbReference>
<evidence type="ECO:0000313" key="6">
    <source>
        <dbReference type="Proteomes" id="UP000242175"/>
    </source>
</evidence>
<evidence type="ECO:0000313" key="5">
    <source>
        <dbReference type="EMBL" id="ASK79835.1"/>
    </source>
</evidence>
<evidence type="ECO:0000259" key="4">
    <source>
        <dbReference type="Pfam" id="PF10502"/>
    </source>
</evidence>
<dbReference type="InterPro" id="IPR000223">
    <property type="entry name" value="Pept_S26A_signal_pept_1"/>
</dbReference>
<evidence type="ECO:0000256" key="2">
    <source>
        <dbReference type="ARBA" id="ARBA00019232"/>
    </source>
</evidence>
<gene>
    <name evidence="5" type="primary">lepB</name>
    <name evidence="5" type="ORF">CF386_12410</name>
</gene>
<proteinExistence type="inferred from homology"/>
<dbReference type="GO" id="GO:0016020">
    <property type="term" value="C:membrane"/>
    <property type="evidence" value="ECO:0007669"/>
    <property type="project" value="UniProtKB-SubCell"/>
</dbReference>
<reference evidence="5 6" key="1">
    <citation type="journal article" date="2016" name="Int. J. Syst. Evol. Microbiol.">
        <title>Paraphotobacterium marinum gen. nov., sp. nov., a member of the family Vibrionaceae, isolated from surface seawater.</title>
        <authorList>
            <person name="Huang Z."/>
            <person name="Dong C."/>
            <person name="Shao Z."/>
        </authorList>
    </citation>
    <scope>NUCLEOTIDE SEQUENCE [LARGE SCALE GENOMIC DNA]</scope>
    <source>
        <strain evidence="5 6">NSCS20N07D</strain>
    </source>
</reference>
<dbReference type="InterPro" id="IPR019533">
    <property type="entry name" value="Peptidase_S26"/>
</dbReference>
<evidence type="ECO:0000256" key="3">
    <source>
        <dbReference type="RuleBase" id="RU362042"/>
    </source>
</evidence>
<dbReference type="KEGG" id="pmai:CF386_12410"/>
<keyword evidence="3" id="KW-0378">Hydrolase</keyword>
<dbReference type="GO" id="GO:0006465">
    <property type="term" value="P:signal peptide processing"/>
    <property type="evidence" value="ECO:0007669"/>
    <property type="project" value="InterPro"/>
</dbReference>
<dbReference type="PANTHER" id="PTHR43390:SF1">
    <property type="entry name" value="CHLOROPLAST PROCESSING PEPTIDASE"/>
    <property type="match status" value="1"/>
</dbReference>
<organism evidence="5 6">
    <name type="scientific">Paraphotobacterium marinum</name>
    <dbReference type="NCBI Taxonomy" id="1755811"/>
    <lineage>
        <taxon>Bacteria</taxon>
        <taxon>Pseudomonadati</taxon>
        <taxon>Pseudomonadota</taxon>
        <taxon>Gammaproteobacteria</taxon>
        <taxon>Vibrionales</taxon>
        <taxon>Vibrionaceae</taxon>
        <taxon>Paraphotobacterium</taxon>
    </lineage>
</organism>
<dbReference type="AlphaFoldDB" id="A0A220VHJ1"/>
<comment type="similarity">
    <text evidence="1 3">Belongs to the peptidase S26 family.</text>
</comment>
<dbReference type="NCBIfam" id="TIGR02227">
    <property type="entry name" value="sigpep_I_bact"/>
    <property type="match status" value="1"/>
</dbReference>
<comment type="subcellular location">
    <subcellularLocation>
        <location evidence="3">Membrane</location>
        <topology evidence="3">Multi-pass membrane protein</topology>
    </subcellularLocation>
</comment>
<dbReference type="PANTHER" id="PTHR43390">
    <property type="entry name" value="SIGNAL PEPTIDASE I"/>
    <property type="match status" value="1"/>
</dbReference>
<sequence>MLGFGVTHQFTDSMKKGVFIYAPLPQKIKQNDVVLFNLSSKWLKFLLNKGYLKKSIPVMKKVFATQGDLVCIKRGKVYINHRFISKVLQFDHKNNRLPKVKICRILKNGEFFLMSTKIPNSFDSRYMGIIKRAQIFARVINY</sequence>
<dbReference type="EMBL" id="CP022356">
    <property type="protein sequence ID" value="ASK79835.1"/>
    <property type="molecule type" value="Genomic_DNA"/>
</dbReference>
<dbReference type="Gene3D" id="2.10.109.10">
    <property type="entry name" value="Umud Fragment, subunit A"/>
    <property type="match status" value="1"/>
</dbReference>
<accession>A0A220VHJ1</accession>
<protein>
    <recommendedName>
        <fullName evidence="2 3">Signal peptidase I</fullName>
        <ecNumber evidence="3">3.4.21.89</ecNumber>
    </recommendedName>
</protein>
<evidence type="ECO:0000256" key="1">
    <source>
        <dbReference type="ARBA" id="ARBA00009370"/>
    </source>
</evidence>
<keyword evidence="6" id="KW-1185">Reference proteome</keyword>
<dbReference type="Pfam" id="PF10502">
    <property type="entry name" value="Peptidase_S26"/>
    <property type="match status" value="1"/>
</dbReference>
<dbReference type="GO" id="GO:0009003">
    <property type="term" value="F:signal peptidase activity"/>
    <property type="evidence" value="ECO:0007669"/>
    <property type="project" value="UniProtKB-EC"/>
</dbReference>
<feature type="domain" description="Peptidase S26" evidence="4">
    <location>
        <begin position="12"/>
        <end position="139"/>
    </location>
</feature>
<comment type="catalytic activity">
    <reaction evidence="3">
        <text>Cleavage of hydrophobic, N-terminal signal or leader sequences from secreted and periplasmic proteins.</text>
        <dbReference type="EC" id="3.4.21.89"/>
    </reaction>
</comment>
<dbReference type="EC" id="3.4.21.89" evidence="3"/>
<keyword evidence="3" id="KW-0645">Protease</keyword>
<dbReference type="Proteomes" id="UP000242175">
    <property type="component" value="Chromosome small"/>
</dbReference>
<name>A0A220VHJ1_9GAMM</name>
<dbReference type="InterPro" id="IPR036286">
    <property type="entry name" value="LexA/Signal_pep-like_sf"/>
</dbReference>
<dbReference type="GO" id="GO:0004252">
    <property type="term" value="F:serine-type endopeptidase activity"/>
    <property type="evidence" value="ECO:0007669"/>
    <property type="project" value="InterPro"/>
</dbReference>